<accession>A7RH58</accession>
<dbReference type="GO" id="GO:0005525">
    <property type="term" value="F:GTP binding"/>
    <property type="evidence" value="ECO:0007669"/>
    <property type="project" value="InterPro"/>
</dbReference>
<dbReference type="Gene3D" id="3.40.50.300">
    <property type="entry name" value="P-loop containing nucleotide triphosphate hydrolases"/>
    <property type="match status" value="1"/>
</dbReference>
<dbReference type="PROSITE" id="PS51421">
    <property type="entry name" value="RAS"/>
    <property type="match status" value="1"/>
</dbReference>
<organism evidence="6 7">
    <name type="scientific">Nematostella vectensis</name>
    <name type="common">Starlet sea anemone</name>
    <dbReference type="NCBI Taxonomy" id="45351"/>
    <lineage>
        <taxon>Eukaryota</taxon>
        <taxon>Metazoa</taxon>
        <taxon>Cnidaria</taxon>
        <taxon>Anthozoa</taxon>
        <taxon>Hexacorallia</taxon>
        <taxon>Actiniaria</taxon>
        <taxon>Edwardsiidae</taxon>
        <taxon>Nematostella</taxon>
    </lineage>
</organism>
<dbReference type="GO" id="GO:0003925">
    <property type="term" value="F:G protein activity"/>
    <property type="evidence" value="ECO:0007669"/>
    <property type="project" value="UniProtKB-EC"/>
</dbReference>
<dbReference type="InParanoid" id="A7RH58"/>
<dbReference type="EMBL" id="DS469510">
    <property type="protein sequence ID" value="EDO49163.1"/>
    <property type="molecule type" value="Genomic_DNA"/>
</dbReference>
<dbReference type="KEGG" id="nve:5521571"/>
<dbReference type="eggNOG" id="KOG0395">
    <property type="taxonomic scope" value="Eukaryota"/>
</dbReference>
<dbReference type="PANTHER" id="PTHR45704">
    <property type="entry name" value="RAS-LIKE FAMILY MEMBER 11"/>
    <property type="match status" value="1"/>
</dbReference>
<feature type="compositionally biased region" description="Basic and acidic residues" evidence="5">
    <location>
        <begin position="183"/>
        <end position="197"/>
    </location>
</feature>
<feature type="region of interest" description="Disordered" evidence="5">
    <location>
        <begin position="183"/>
        <end position="236"/>
    </location>
</feature>
<protein>
    <recommendedName>
        <fullName evidence="2">small monomeric GTPase</fullName>
        <ecNumber evidence="2">3.6.5.2</ecNumber>
    </recommendedName>
</protein>
<dbReference type="SMART" id="SM00173">
    <property type="entry name" value="RAS"/>
    <property type="match status" value="1"/>
</dbReference>
<sequence length="236" mass="26699">MRRRRSGQSHQNTIRNIRAVVLGKDGVGKSALTVRFLTRRFIGEYDNTLEATYRHHLIVDGQFISLDIMDTAGKNSVEKMSTCLTFAELFFIVYSVTDRTSFDEARLLVKYIQNDKTAQTAAPTMIIVANKCDLTHLRQVEEIEGQMLARSMEGLFFPVSVSEGYSEIQEILEESLRQCMNRERNKGSRMSRVKEGLRGTAKSLRRKSTGDAMMDPRPSTLGQSTSRPSSYLSIAE</sequence>
<evidence type="ECO:0000313" key="6">
    <source>
        <dbReference type="EMBL" id="EDO49163.1"/>
    </source>
</evidence>
<name>A7RH58_NEMVE</name>
<dbReference type="InterPro" id="IPR051065">
    <property type="entry name" value="Ras-related_GTPase"/>
</dbReference>
<dbReference type="HOGENOM" id="CLU_041217_9_7_1"/>
<dbReference type="InterPro" id="IPR005225">
    <property type="entry name" value="Small_GTP-bd"/>
</dbReference>
<dbReference type="NCBIfam" id="TIGR00231">
    <property type="entry name" value="small_GTP"/>
    <property type="match status" value="1"/>
</dbReference>
<evidence type="ECO:0000256" key="4">
    <source>
        <dbReference type="ARBA" id="ARBA00048098"/>
    </source>
</evidence>
<dbReference type="Pfam" id="PF00071">
    <property type="entry name" value="Ras"/>
    <property type="match status" value="1"/>
</dbReference>
<dbReference type="SMART" id="SM00174">
    <property type="entry name" value="RHO"/>
    <property type="match status" value="1"/>
</dbReference>
<dbReference type="PRINTS" id="PR00449">
    <property type="entry name" value="RASTRNSFRMNG"/>
</dbReference>
<feature type="compositionally biased region" description="Polar residues" evidence="5">
    <location>
        <begin position="220"/>
        <end position="236"/>
    </location>
</feature>
<comment type="catalytic activity">
    <reaction evidence="4">
        <text>GTP + H2O = GDP + phosphate + H(+)</text>
        <dbReference type="Rhea" id="RHEA:19669"/>
        <dbReference type="ChEBI" id="CHEBI:15377"/>
        <dbReference type="ChEBI" id="CHEBI:15378"/>
        <dbReference type="ChEBI" id="CHEBI:37565"/>
        <dbReference type="ChEBI" id="CHEBI:43474"/>
        <dbReference type="ChEBI" id="CHEBI:58189"/>
        <dbReference type="EC" id="3.6.5.2"/>
    </reaction>
</comment>
<dbReference type="InterPro" id="IPR001806">
    <property type="entry name" value="Small_GTPase"/>
</dbReference>
<dbReference type="STRING" id="45351.A7RH58"/>
<dbReference type="EC" id="3.6.5.2" evidence="2"/>
<evidence type="ECO:0000256" key="3">
    <source>
        <dbReference type="ARBA" id="ARBA00022801"/>
    </source>
</evidence>
<evidence type="ECO:0000313" key="7">
    <source>
        <dbReference type="Proteomes" id="UP000001593"/>
    </source>
</evidence>
<keyword evidence="3" id="KW-0378">Hydrolase</keyword>
<dbReference type="SUPFAM" id="SSF52540">
    <property type="entry name" value="P-loop containing nucleoside triphosphate hydrolases"/>
    <property type="match status" value="1"/>
</dbReference>
<reference evidence="6 7" key="1">
    <citation type="journal article" date="2007" name="Science">
        <title>Sea anemone genome reveals ancestral eumetazoan gene repertoire and genomic organization.</title>
        <authorList>
            <person name="Putnam N.H."/>
            <person name="Srivastava M."/>
            <person name="Hellsten U."/>
            <person name="Dirks B."/>
            <person name="Chapman J."/>
            <person name="Salamov A."/>
            <person name="Terry A."/>
            <person name="Shapiro H."/>
            <person name="Lindquist E."/>
            <person name="Kapitonov V.V."/>
            <person name="Jurka J."/>
            <person name="Genikhovich G."/>
            <person name="Grigoriev I.V."/>
            <person name="Lucas S.M."/>
            <person name="Steele R.E."/>
            <person name="Finnerty J.R."/>
            <person name="Technau U."/>
            <person name="Martindale M.Q."/>
            <person name="Rokhsar D.S."/>
        </authorList>
    </citation>
    <scope>NUCLEOTIDE SEQUENCE [LARGE SCALE GENOMIC DNA]</scope>
    <source>
        <strain evidence="7">CH2 X CH6</strain>
    </source>
</reference>
<dbReference type="Proteomes" id="UP000001593">
    <property type="component" value="Unassembled WGS sequence"/>
</dbReference>
<dbReference type="OrthoDB" id="18798at2759"/>
<dbReference type="OMA" id="CMNRERN"/>
<dbReference type="PhylomeDB" id="A7RH58"/>
<proteinExistence type="inferred from homology"/>
<dbReference type="PROSITE" id="PS51419">
    <property type="entry name" value="RAB"/>
    <property type="match status" value="1"/>
</dbReference>
<evidence type="ECO:0000256" key="1">
    <source>
        <dbReference type="ARBA" id="ARBA00008344"/>
    </source>
</evidence>
<evidence type="ECO:0000256" key="2">
    <source>
        <dbReference type="ARBA" id="ARBA00011984"/>
    </source>
</evidence>
<keyword evidence="7" id="KW-1185">Reference proteome</keyword>
<comment type="similarity">
    <text evidence="1">Belongs to the small GTPase superfamily. Ras family.</text>
</comment>
<dbReference type="SMART" id="SM00175">
    <property type="entry name" value="RAB"/>
    <property type="match status" value="1"/>
</dbReference>
<dbReference type="AlphaFoldDB" id="A7RH58"/>
<evidence type="ECO:0000256" key="5">
    <source>
        <dbReference type="SAM" id="MobiDB-lite"/>
    </source>
</evidence>
<gene>
    <name evidence="6" type="ORF">NEMVEDRAFT_v1g177859</name>
</gene>
<dbReference type="InterPro" id="IPR027417">
    <property type="entry name" value="P-loop_NTPase"/>
</dbReference>